<evidence type="ECO:0000313" key="1">
    <source>
        <dbReference type="EMBL" id="KAJ5376769.1"/>
    </source>
</evidence>
<proteinExistence type="predicted"/>
<sequence length="176" mass="19870">MLEATTRICDWSDVDLDTFRRLSEYTYEGDYTLPPHCPGTMNSAVVPGPEIDEANARDTGLFTPDFIAYCRLYTIADKYCVEPLCKLAVSDLREKLQVFKLYEHNFSAIVELVHFVYANTPPSYANYHDSLRILVVSYITSIVGVIGDSDTFKDLVWEGGDFMLDLLEATHTFGAT</sequence>
<reference evidence="1" key="2">
    <citation type="journal article" date="2023" name="IMA Fungus">
        <title>Comparative genomic study of the Penicillium genus elucidates a diverse pangenome and 15 lateral gene transfer events.</title>
        <authorList>
            <person name="Petersen C."/>
            <person name="Sorensen T."/>
            <person name="Nielsen M.R."/>
            <person name="Sondergaard T.E."/>
            <person name="Sorensen J.L."/>
            <person name="Fitzpatrick D.A."/>
            <person name="Frisvad J.C."/>
            <person name="Nielsen K.L."/>
        </authorList>
    </citation>
    <scope>NUCLEOTIDE SEQUENCE</scope>
    <source>
        <strain evidence="1">IBT 29677</strain>
    </source>
</reference>
<gene>
    <name evidence="1" type="ORF">N7509_013655</name>
</gene>
<organism evidence="1 2">
    <name type="scientific">Penicillium cosmopolitanum</name>
    <dbReference type="NCBI Taxonomy" id="1131564"/>
    <lineage>
        <taxon>Eukaryota</taxon>
        <taxon>Fungi</taxon>
        <taxon>Dikarya</taxon>
        <taxon>Ascomycota</taxon>
        <taxon>Pezizomycotina</taxon>
        <taxon>Eurotiomycetes</taxon>
        <taxon>Eurotiomycetidae</taxon>
        <taxon>Eurotiales</taxon>
        <taxon>Aspergillaceae</taxon>
        <taxon>Penicillium</taxon>
    </lineage>
</organism>
<dbReference type="InterPro" id="IPR011333">
    <property type="entry name" value="SKP1/BTB/POZ_sf"/>
</dbReference>
<dbReference type="RefSeq" id="XP_056481799.1">
    <property type="nucleotide sequence ID" value="XM_056638292.1"/>
</dbReference>
<reference evidence="1" key="1">
    <citation type="submission" date="2022-12" db="EMBL/GenBank/DDBJ databases">
        <authorList>
            <person name="Petersen C."/>
        </authorList>
    </citation>
    <scope>NUCLEOTIDE SEQUENCE</scope>
    <source>
        <strain evidence="1">IBT 29677</strain>
    </source>
</reference>
<dbReference type="PANTHER" id="PTHR47843:SF5">
    <property type="entry name" value="BTB_POZ DOMAIN PROTEIN"/>
    <property type="match status" value="1"/>
</dbReference>
<evidence type="ECO:0000313" key="2">
    <source>
        <dbReference type="Proteomes" id="UP001147747"/>
    </source>
</evidence>
<comment type="caution">
    <text evidence="1">The sequence shown here is derived from an EMBL/GenBank/DDBJ whole genome shotgun (WGS) entry which is preliminary data.</text>
</comment>
<dbReference type="AlphaFoldDB" id="A0A9W9SFQ0"/>
<name>A0A9W9SFQ0_9EURO</name>
<dbReference type="PANTHER" id="PTHR47843">
    <property type="entry name" value="BTB DOMAIN-CONTAINING PROTEIN-RELATED"/>
    <property type="match status" value="1"/>
</dbReference>
<evidence type="ECO:0008006" key="3">
    <source>
        <dbReference type="Google" id="ProtNLM"/>
    </source>
</evidence>
<accession>A0A9W9SFQ0</accession>
<dbReference type="GeneID" id="81377272"/>
<dbReference type="Proteomes" id="UP001147747">
    <property type="component" value="Unassembled WGS sequence"/>
</dbReference>
<protein>
    <recommendedName>
        <fullName evidence="3">BTB domain-containing protein</fullName>
    </recommendedName>
</protein>
<dbReference type="OrthoDB" id="9997739at2759"/>
<dbReference type="Gene3D" id="3.30.710.10">
    <property type="entry name" value="Potassium Channel Kv1.1, Chain A"/>
    <property type="match status" value="1"/>
</dbReference>
<dbReference type="EMBL" id="JAPZBU010000012">
    <property type="protein sequence ID" value="KAJ5376769.1"/>
    <property type="molecule type" value="Genomic_DNA"/>
</dbReference>
<keyword evidence="2" id="KW-1185">Reference proteome</keyword>